<proteinExistence type="predicted"/>
<protein>
    <submittedName>
        <fullName evidence="2">Uncharacterized protein</fullName>
    </submittedName>
</protein>
<sequence>MVFAGVTTGCFRSGNIGFRANRIRILLPDHRQLLPPPPAPRVHRTRREQNRTDRERDRFGPVNTECLQFFCGTSRSVNRNFRLHPAHRRDGRITATSPRMDGGRDAARPAPASVEDYLTFRIIISNITTFTADDT</sequence>
<reference evidence="2 3" key="1">
    <citation type="journal article" date="2019" name="Commun. Biol.">
        <title>The bagworm genome reveals a unique fibroin gene that provides high tensile strength.</title>
        <authorList>
            <person name="Kono N."/>
            <person name="Nakamura H."/>
            <person name="Ohtoshi R."/>
            <person name="Tomita M."/>
            <person name="Numata K."/>
            <person name="Arakawa K."/>
        </authorList>
    </citation>
    <scope>NUCLEOTIDE SEQUENCE [LARGE SCALE GENOMIC DNA]</scope>
</reference>
<evidence type="ECO:0000256" key="1">
    <source>
        <dbReference type="SAM" id="MobiDB-lite"/>
    </source>
</evidence>
<keyword evidence="3" id="KW-1185">Reference proteome</keyword>
<dbReference type="EMBL" id="BGZK01002059">
    <property type="protein sequence ID" value="GBP90123.1"/>
    <property type="molecule type" value="Genomic_DNA"/>
</dbReference>
<evidence type="ECO:0000313" key="2">
    <source>
        <dbReference type="EMBL" id="GBP90123.1"/>
    </source>
</evidence>
<accession>A0A4C1ZTM6</accession>
<gene>
    <name evidence="2" type="ORF">EVAR_87227_1</name>
</gene>
<name>A0A4C1ZTM6_EUMVA</name>
<evidence type="ECO:0000313" key="3">
    <source>
        <dbReference type="Proteomes" id="UP000299102"/>
    </source>
</evidence>
<feature type="compositionally biased region" description="Basic and acidic residues" evidence="1">
    <location>
        <begin position="47"/>
        <end position="56"/>
    </location>
</feature>
<dbReference type="AlphaFoldDB" id="A0A4C1ZTM6"/>
<dbReference type="Proteomes" id="UP000299102">
    <property type="component" value="Unassembled WGS sequence"/>
</dbReference>
<organism evidence="2 3">
    <name type="scientific">Eumeta variegata</name>
    <name type="common">Bagworm moth</name>
    <name type="synonym">Eumeta japonica</name>
    <dbReference type="NCBI Taxonomy" id="151549"/>
    <lineage>
        <taxon>Eukaryota</taxon>
        <taxon>Metazoa</taxon>
        <taxon>Ecdysozoa</taxon>
        <taxon>Arthropoda</taxon>
        <taxon>Hexapoda</taxon>
        <taxon>Insecta</taxon>
        <taxon>Pterygota</taxon>
        <taxon>Neoptera</taxon>
        <taxon>Endopterygota</taxon>
        <taxon>Lepidoptera</taxon>
        <taxon>Glossata</taxon>
        <taxon>Ditrysia</taxon>
        <taxon>Tineoidea</taxon>
        <taxon>Psychidae</taxon>
        <taxon>Oiketicinae</taxon>
        <taxon>Eumeta</taxon>
    </lineage>
</organism>
<comment type="caution">
    <text evidence="2">The sequence shown here is derived from an EMBL/GenBank/DDBJ whole genome shotgun (WGS) entry which is preliminary data.</text>
</comment>
<feature type="region of interest" description="Disordered" evidence="1">
    <location>
        <begin position="30"/>
        <end position="56"/>
    </location>
</feature>